<feature type="domain" description="PRC-barrel" evidence="2">
    <location>
        <begin position="66"/>
        <end position="137"/>
    </location>
</feature>
<feature type="signal peptide" evidence="1">
    <location>
        <begin position="1"/>
        <end position="24"/>
    </location>
</feature>
<proteinExistence type="predicted"/>
<dbReference type="SUPFAM" id="SSF50346">
    <property type="entry name" value="PRC-barrel domain"/>
    <property type="match status" value="1"/>
</dbReference>
<dbReference type="Pfam" id="PF05239">
    <property type="entry name" value="PRC"/>
    <property type="match status" value="1"/>
</dbReference>
<organism evidence="3">
    <name type="scientific">Vreelandella sp. SM1641</name>
    <dbReference type="NCBI Taxonomy" id="3126101"/>
    <lineage>
        <taxon>Bacteria</taxon>
        <taxon>Pseudomonadati</taxon>
        <taxon>Pseudomonadota</taxon>
        <taxon>Gammaproteobacteria</taxon>
        <taxon>Oceanospirillales</taxon>
        <taxon>Halomonadaceae</taxon>
        <taxon>Vreelandella</taxon>
    </lineage>
</organism>
<gene>
    <name evidence="3" type="ORF">V8F66_19560</name>
</gene>
<dbReference type="AlphaFoldDB" id="A0AAU7XLF1"/>
<dbReference type="KEGG" id="vrs:V8F66_19560"/>
<keyword evidence="1" id="KW-0732">Signal</keyword>
<dbReference type="RefSeq" id="WP_246362510.1">
    <property type="nucleotide sequence ID" value="NZ_CP158484.1"/>
</dbReference>
<dbReference type="InterPro" id="IPR027275">
    <property type="entry name" value="PRC-brl_dom"/>
</dbReference>
<dbReference type="InterPro" id="IPR011033">
    <property type="entry name" value="PRC_barrel-like_sf"/>
</dbReference>
<feature type="chain" id="PRO_5043537750" evidence="1">
    <location>
        <begin position="25"/>
        <end position="269"/>
    </location>
</feature>
<evidence type="ECO:0000256" key="1">
    <source>
        <dbReference type="SAM" id="SignalP"/>
    </source>
</evidence>
<reference evidence="3" key="1">
    <citation type="submission" date="2024-02" db="EMBL/GenBank/DDBJ databases">
        <title>Complete genome sequence of Vreelandella sp. SM1641, a marine exopolysaccharide-producing bacterium isolated from deep-sea hydrothermal sediment of the southwest Indian Ocean.</title>
        <authorList>
            <person name="Zhu H."/>
            <person name="Sun M."/>
        </authorList>
    </citation>
    <scope>NUCLEOTIDE SEQUENCE</scope>
    <source>
        <strain evidence="3">SM1641</strain>
    </source>
</reference>
<dbReference type="EMBL" id="CP158484">
    <property type="protein sequence ID" value="XBY58455.1"/>
    <property type="molecule type" value="Genomic_DNA"/>
</dbReference>
<accession>A0AAU7XLF1</accession>
<evidence type="ECO:0000313" key="3">
    <source>
        <dbReference type="EMBL" id="XBY58455.1"/>
    </source>
</evidence>
<protein>
    <submittedName>
        <fullName evidence="3">PRC-barrel domain-containing protein</fullName>
    </submittedName>
</protein>
<evidence type="ECO:0000259" key="2">
    <source>
        <dbReference type="Pfam" id="PF05239"/>
    </source>
</evidence>
<sequence>MKTANLSRLMLLTMASLLPMHVYADIDSSLSQQQTDPNNLSQTQHVQATRPLNEWDYSAIYEQSGFRAEALLEATVFSPQEDEIGEIVNIVLDQQNQIVTVIAEVGGMWDSGDRHVAIPWDEVELYEAGIKVPVRQENVEEYDLFTNVTIDEAYIYKQEMERVSTVEEDVATGPQTWKISDIIDDYASIESEKGYGYITDALFTNNGIMQAIIVKPLREEPGSGPRAFPFYGYPEGWRSGSSHYQLPYASDEVKELPVFDYDNYESVLD</sequence>
<name>A0AAU7XLF1_9GAMM</name>
<dbReference type="Gene3D" id="2.30.30.240">
    <property type="entry name" value="PRC-barrel domain"/>
    <property type="match status" value="1"/>
</dbReference>